<proteinExistence type="predicted"/>
<feature type="compositionally biased region" description="Acidic residues" evidence="1">
    <location>
        <begin position="33"/>
        <end position="49"/>
    </location>
</feature>
<protein>
    <submittedName>
        <fullName evidence="2">Uncharacterized protein</fullName>
    </submittedName>
</protein>
<reference evidence="3" key="2">
    <citation type="submission" date="2024-04" db="EMBL/GenBank/DDBJ databases">
        <authorList>
            <person name="Chen Y."/>
            <person name="Shah S."/>
            <person name="Dougan E. K."/>
            <person name="Thang M."/>
            <person name="Chan C."/>
        </authorList>
    </citation>
    <scope>NUCLEOTIDE SEQUENCE [LARGE SCALE GENOMIC DNA]</scope>
</reference>
<dbReference type="EMBL" id="CAMXCT030006695">
    <property type="protein sequence ID" value="CAL4805766.1"/>
    <property type="molecule type" value="Genomic_DNA"/>
</dbReference>
<comment type="caution">
    <text evidence="2">The sequence shown here is derived from an EMBL/GenBank/DDBJ whole genome shotgun (WGS) entry which is preliminary data.</text>
</comment>
<evidence type="ECO:0000313" key="3">
    <source>
        <dbReference type="EMBL" id="CAL1171829.1"/>
    </source>
</evidence>
<dbReference type="Proteomes" id="UP001152797">
    <property type="component" value="Unassembled WGS sequence"/>
</dbReference>
<dbReference type="EMBL" id="CAMXCT010006695">
    <property type="protein sequence ID" value="CAI4018454.1"/>
    <property type="molecule type" value="Genomic_DNA"/>
</dbReference>
<feature type="compositionally biased region" description="Basic residues" evidence="1">
    <location>
        <begin position="57"/>
        <end position="76"/>
    </location>
</feature>
<keyword evidence="4" id="KW-1185">Reference proteome</keyword>
<sequence length="82" mass="9088">MPHQALSSLSEREADSVVLPSKRRRTEAAVGDPENEAMDAEESQEEEEEKGSNLIKVKGKMVKSQPKSKGKKVKARPRPEMA</sequence>
<feature type="region of interest" description="Disordered" evidence="1">
    <location>
        <begin position="1"/>
        <end position="82"/>
    </location>
</feature>
<evidence type="ECO:0000313" key="4">
    <source>
        <dbReference type="Proteomes" id="UP001152797"/>
    </source>
</evidence>
<name>A0A9P1GP10_9DINO</name>
<reference evidence="2" key="1">
    <citation type="submission" date="2022-10" db="EMBL/GenBank/DDBJ databases">
        <authorList>
            <person name="Chen Y."/>
            <person name="Dougan E. K."/>
            <person name="Chan C."/>
            <person name="Rhodes N."/>
            <person name="Thang M."/>
        </authorList>
    </citation>
    <scope>NUCLEOTIDE SEQUENCE</scope>
</reference>
<evidence type="ECO:0000313" key="2">
    <source>
        <dbReference type="EMBL" id="CAI4018454.1"/>
    </source>
</evidence>
<gene>
    <name evidence="2" type="ORF">C1SCF055_LOCUS43019</name>
</gene>
<organism evidence="2">
    <name type="scientific">Cladocopium goreaui</name>
    <dbReference type="NCBI Taxonomy" id="2562237"/>
    <lineage>
        <taxon>Eukaryota</taxon>
        <taxon>Sar</taxon>
        <taxon>Alveolata</taxon>
        <taxon>Dinophyceae</taxon>
        <taxon>Suessiales</taxon>
        <taxon>Symbiodiniaceae</taxon>
        <taxon>Cladocopium</taxon>
    </lineage>
</organism>
<evidence type="ECO:0000256" key="1">
    <source>
        <dbReference type="SAM" id="MobiDB-lite"/>
    </source>
</evidence>
<dbReference type="AlphaFoldDB" id="A0A9P1GP10"/>
<accession>A0A9P1GP10</accession>
<dbReference type="EMBL" id="CAMXCT020006695">
    <property type="protein sequence ID" value="CAL1171829.1"/>
    <property type="molecule type" value="Genomic_DNA"/>
</dbReference>